<accession>A0A7T5R277</accession>
<dbReference type="AlphaFoldDB" id="A0A7T5R277"/>
<dbReference type="EMBL" id="CP066681">
    <property type="protein sequence ID" value="QQG36218.1"/>
    <property type="molecule type" value="Genomic_DNA"/>
</dbReference>
<dbReference type="Proteomes" id="UP000595362">
    <property type="component" value="Chromosome"/>
</dbReference>
<organism evidence="1 2">
    <name type="scientific">Micavibrio aeruginosavorus</name>
    <dbReference type="NCBI Taxonomy" id="349221"/>
    <lineage>
        <taxon>Bacteria</taxon>
        <taxon>Pseudomonadati</taxon>
        <taxon>Bdellovibrionota</taxon>
        <taxon>Bdellovibrionia</taxon>
        <taxon>Bdellovibrionales</taxon>
        <taxon>Pseudobdellovibrionaceae</taxon>
        <taxon>Micavibrio</taxon>
    </lineage>
</organism>
<sequence length="122" mass="13710">MSQESHSSAASSSAPVNSVTVDAVNFIMDNVWDAHKQHVGLRLGYDDCRKLSRPLKSNLQSTCPHSRSADAVKLFAELSHNNWVGEFQDIRDLTRRVVVAVMEKRDDGPRQRFSGLFKLANR</sequence>
<proteinExistence type="predicted"/>
<name>A0A7T5R277_9BACT</name>
<evidence type="ECO:0000313" key="2">
    <source>
        <dbReference type="Proteomes" id="UP000595362"/>
    </source>
</evidence>
<reference evidence="1 2" key="1">
    <citation type="submission" date="2020-07" db="EMBL/GenBank/DDBJ databases">
        <title>Huge and variable diversity of episymbiotic CPR bacteria and DPANN archaea in groundwater ecosystems.</title>
        <authorList>
            <person name="He C.Y."/>
            <person name="Keren R."/>
            <person name="Whittaker M."/>
            <person name="Farag I.F."/>
            <person name="Doudna J."/>
            <person name="Cate J.H.D."/>
            <person name="Banfield J.F."/>
        </authorList>
    </citation>
    <scope>NUCLEOTIDE SEQUENCE [LARGE SCALE GENOMIC DNA]</scope>
    <source>
        <strain evidence="1">NC_groundwater_70_Ag_B-0.1um_54_66</strain>
    </source>
</reference>
<evidence type="ECO:0000313" key="1">
    <source>
        <dbReference type="EMBL" id="QQG36218.1"/>
    </source>
</evidence>
<gene>
    <name evidence="1" type="ORF">HYS17_00030</name>
</gene>
<protein>
    <submittedName>
        <fullName evidence="1">Uncharacterized protein</fullName>
    </submittedName>
</protein>